<evidence type="ECO:0000256" key="1">
    <source>
        <dbReference type="SAM" id="MobiDB-lite"/>
    </source>
</evidence>
<comment type="caution">
    <text evidence="3">The sequence shown here is derived from an EMBL/GenBank/DDBJ whole genome shotgun (WGS) entry which is preliminary data.</text>
</comment>
<name>A0A176VTX9_MARPO</name>
<feature type="region of interest" description="Disordered" evidence="1">
    <location>
        <begin position="39"/>
        <end position="69"/>
    </location>
</feature>
<accession>A0A176VTX9</accession>
<organism evidence="3 4">
    <name type="scientific">Marchantia polymorpha subsp. ruderalis</name>
    <dbReference type="NCBI Taxonomy" id="1480154"/>
    <lineage>
        <taxon>Eukaryota</taxon>
        <taxon>Viridiplantae</taxon>
        <taxon>Streptophyta</taxon>
        <taxon>Embryophyta</taxon>
        <taxon>Marchantiophyta</taxon>
        <taxon>Marchantiopsida</taxon>
        <taxon>Marchantiidae</taxon>
        <taxon>Marchantiales</taxon>
        <taxon>Marchantiaceae</taxon>
        <taxon>Marchantia</taxon>
    </lineage>
</organism>
<keyword evidence="2" id="KW-0812">Transmembrane</keyword>
<keyword evidence="4" id="KW-1185">Reference proteome</keyword>
<evidence type="ECO:0000313" key="4">
    <source>
        <dbReference type="Proteomes" id="UP000077202"/>
    </source>
</evidence>
<protein>
    <submittedName>
        <fullName evidence="3">Uncharacterized protein</fullName>
    </submittedName>
</protein>
<gene>
    <name evidence="3" type="ORF">AXG93_369s1250</name>
</gene>
<evidence type="ECO:0000256" key="2">
    <source>
        <dbReference type="SAM" id="Phobius"/>
    </source>
</evidence>
<keyword evidence="2" id="KW-1133">Transmembrane helix</keyword>
<sequence length="123" mass="13448">MKQSNYGYTLFCAPAFHPLAKYSWILAVLKILKLSMRNSRDPREGTEGADSSMDTESPDTFDTRCPRTPPHGTFEIDIWTSILGPVDELGTTGAGCAALLDTQGLESVIKAVQKLIFILDEPG</sequence>
<dbReference type="AlphaFoldDB" id="A0A176VTX9"/>
<feature type="transmembrane region" description="Helical" evidence="2">
    <location>
        <begin position="6"/>
        <end position="29"/>
    </location>
</feature>
<keyword evidence="2" id="KW-0472">Membrane</keyword>
<reference evidence="3" key="1">
    <citation type="submission" date="2016-03" db="EMBL/GenBank/DDBJ databases">
        <title>Mechanisms controlling the formation of the plant cell surface in tip-growing cells are functionally conserved among land plants.</title>
        <authorList>
            <person name="Honkanen S."/>
            <person name="Jones V.A."/>
            <person name="Morieri G."/>
            <person name="Champion C."/>
            <person name="Hetherington A.J."/>
            <person name="Kelly S."/>
            <person name="Saint-Marcoux D."/>
            <person name="Proust H."/>
            <person name="Prescott H."/>
            <person name="Dolan L."/>
        </authorList>
    </citation>
    <scope>NUCLEOTIDE SEQUENCE [LARGE SCALE GENOMIC DNA]</scope>
    <source>
        <tissue evidence="3">Whole gametophyte</tissue>
    </source>
</reference>
<evidence type="ECO:0000313" key="3">
    <source>
        <dbReference type="EMBL" id="OAE23831.1"/>
    </source>
</evidence>
<proteinExistence type="predicted"/>
<dbReference type="Proteomes" id="UP000077202">
    <property type="component" value="Unassembled WGS sequence"/>
</dbReference>
<dbReference type="EMBL" id="LVLJ01002763">
    <property type="protein sequence ID" value="OAE23831.1"/>
    <property type="molecule type" value="Genomic_DNA"/>
</dbReference>